<gene>
    <name evidence="1" type="ORF">M378DRAFT_50926</name>
</gene>
<protein>
    <recommendedName>
        <fullName evidence="3">Transposase</fullName>
    </recommendedName>
</protein>
<dbReference type="STRING" id="946122.A0A0C2WPG5"/>
<dbReference type="HOGENOM" id="CLU_056788_9_3_1"/>
<dbReference type="SUPFAM" id="SSF46689">
    <property type="entry name" value="Homeodomain-like"/>
    <property type="match status" value="1"/>
</dbReference>
<evidence type="ECO:0000313" key="1">
    <source>
        <dbReference type="EMBL" id="KIL58143.1"/>
    </source>
</evidence>
<dbReference type="InterPro" id="IPR009057">
    <property type="entry name" value="Homeodomain-like_sf"/>
</dbReference>
<feature type="non-terminal residue" evidence="1">
    <location>
        <position position="121"/>
    </location>
</feature>
<dbReference type="PANTHER" id="PTHR46564:SF1">
    <property type="entry name" value="TRANSPOSASE"/>
    <property type="match status" value="1"/>
</dbReference>
<dbReference type="AlphaFoldDB" id="A0A0C2WPG5"/>
<name>A0A0C2WPG5_AMAMK</name>
<dbReference type="EMBL" id="KN818346">
    <property type="protein sequence ID" value="KIL58143.1"/>
    <property type="molecule type" value="Genomic_DNA"/>
</dbReference>
<keyword evidence="2" id="KW-1185">Reference proteome</keyword>
<dbReference type="InParanoid" id="A0A0C2WPG5"/>
<accession>A0A0C2WPG5</accession>
<dbReference type="OrthoDB" id="2994945at2759"/>
<dbReference type="Proteomes" id="UP000054549">
    <property type="component" value="Unassembled WGS sequence"/>
</dbReference>
<evidence type="ECO:0000313" key="2">
    <source>
        <dbReference type="Proteomes" id="UP000054549"/>
    </source>
</evidence>
<organism evidence="1 2">
    <name type="scientific">Amanita muscaria (strain Koide BX008)</name>
    <dbReference type="NCBI Taxonomy" id="946122"/>
    <lineage>
        <taxon>Eukaryota</taxon>
        <taxon>Fungi</taxon>
        <taxon>Dikarya</taxon>
        <taxon>Basidiomycota</taxon>
        <taxon>Agaricomycotina</taxon>
        <taxon>Agaricomycetes</taxon>
        <taxon>Agaricomycetidae</taxon>
        <taxon>Agaricales</taxon>
        <taxon>Pluteineae</taxon>
        <taxon>Amanitaceae</taxon>
        <taxon>Amanita</taxon>
    </lineage>
</organism>
<reference evidence="1 2" key="1">
    <citation type="submission" date="2014-04" db="EMBL/GenBank/DDBJ databases">
        <title>Evolutionary Origins and Diversification of the Mycorrhizal Mutualists.</title>
        <authorList>
            <consortium name="DOE Joint Genome Institute"/>
            <consortium name="Mycorrhizal Genomics Consortium"/>
            <person name="Kohler A."/>
            <person name="Kuo A."/>
            <person name="Nagy L.G."/>
            <person name="Floudas D."/>
            <person name="Copeland A."/>
            <person name="Barry K.W."/>
            <person name="Cichocki N."/>
            <person name="Veneault-Fourrey C."/>
            <person name="LaButti K."/>
            <person name="Lindquist E.A."/>
            <person name="Lipzen A."/>
            <person name="Lundell T."/>
            <person name="Morin E."/>
            <person name="Murat C."/>
            <person name="Riley R."/>
            <person name="Ohm R."/>
            <person name="Sun H."/>
            <person name="Tunlid A."/>
            <person name="Henrissat B."/>
            <person name="Grigoriev I.V."/>
            <person name="Hibbett D.S."/>
            <person name="Martin F."/>
        </authorList>
    </citation>
    <scope>NUCLEOTIDE SEQUENCE [LARGE SCALE GENOMIC DNA]</scope>
    <source>
        <strain evidence="1 2">Koide BX008</strain>
    </source>
</reference>
<dbReference type="PANTHER" id="PTHR46564">
    <property type="entry name" value="TRANSPOSASE"/>
    <property type="match status" value="1"/>
</dbReference>
<proteinExistence type="predicted"/>
<sequence length="121" mass="14422">MVYRKISRDVKLAAIRLYQRRLLPLGLILECLGISKRTFHRITKLWRSTGDVVQHTFGIRGRPRIFRRNDVEYLKRIIEHRPDRFLDELEEQLRTNRLISASFSTILRALCRAGVSYKKIK</sequence>
<evidence type="ECO:0008006" key="3">
    <source>
        <dbReference type="Google" id="ProtNLM"/>
    </source>
</evidence>